<dbReference type="Gene3D" id="3.30.700.10">
    <property type="entry name" value="Glycoprotein, Type 4 Pilin"/>
    <property type="match status" value="1"/>
</dbReference>
<dbReference type="EMBL" id="CP001124">
    <property type="protein sequence ID" value="ACH39356.1"/>
    <property type="molecule type" value="Genomic_DNA"/>
</dbReference>
<reference evidence="2 3" key="1">
    <citation type="submission" date="2008-07" db="EMBL/GenBank/DDBJ databases">
        <title>Complete sequence of Geobacter bemidjiensis BEM.</title>
        <authorList>
            <consortium name="US DOE Joint Genome Institute"/>
            <person name="Lucas S."/>
            <person name="Copeland A."/>
            <person name="Lapidus A."/>
            <person name="Glavina del Rio T."/>
            <person name="Dalin E."/>
            <person name="Tice H."/>
            <person name="Bruce D."/>
            <person name="Goodwin L."/>
            <person name="Pitluck S."/>
            <person name="Kiss H."/>
            <person name="Brettin T."/>
            <person name="Detter J.C."/>
            <person name="Han C."/>
            <person name="Kuske C.R."/>
            <person name="Schmutz J."/>
            <person name="Larimer F."/>
            <person name="Land M."/>
            <person name="Hauser L."/>
            <person name="Kyrpides N."/>
            <person name="Lykidis A."/>
            <person name="Lovley D."/>
            <person name="Richardson P."/>
        </authorList>
    </citation>
    <scope>NUCLEOTIDE SEQUENCE [LARGE SCALE GENOMIC DNA]</scope>
    <source>
        <strain evidence="3">ATCC BAA-1014 / DSM 16622 / JCM 12645 / Bem</strain>
    </source>
</reference>
<accession>B5EF47</accession>
<keyword evidence="1" id="KW-1133">Transmembrane helix</keyword>
<evidence type="ECO:0000313" key="3">
    <source>
        <dbReference type="Proteomes" id="UP000008825"/>
    </source>
</evidence>
<dbReference type="HOGENOM" id="CLU_135534_0_0_7"/>
<name>B5EF47_CITBB</name>
<dbReference type="Pfam" id="PF07963">
    <property type="entry name" value="N_methyl"/>
    <property type="match status" value="1"/>
</dbReference>
<keyword evidence="1" id="KW-0812">Transmembrane</keyword>
<keyword evidence="3" id="KW-1185">Reference proteome</keyword>
<keyword evidence="1" id="KW-0472">Membrane</keyword>
<dbReference type="PROSITE" id="PS00409">
    <property type="entry name" value="PROKAR_NTER_METHYL"/>
    <property type="match status" value="1"/>
</dbReference>
<dbReference type="RefSeq" id="WP_012530778.1">
    <property type="nucleotide sequence ID" value="NC_011146.1"/>
</dbReference>
<evidence type="ECO:0000256" key="1">
    <source>
        <dbReference type="SAM" id="Phobius"/>
    </source>
</evidence>
<evidence type="ECO:0000313" key="2">
    <source>
        <dbReference type="EMBL" id="ACH39356.1"/>
    </source>
</evidence>
<dbReference type="KEGG" id="gbm:Gbem_2344"/>
<dbReference type="InterPro" id="IPR045584">
    <property type="entry name" value="Pilin-like"/>
</dbReference>
<dbReference type="STRING" id="404380.Gbem_2344"/>
<protein>
    <submittedName>
        <fullName evidence="2">Type IV pilus minor pilin FimU</fullName>
    </submittedName>
</protein>
<sequence>MKRRISADKGFTLLELLIVLAMLTVLLSLATLQFNRYSRKSSIEAQVKTLHADLLAARSQALFEKRARAVSLTPTGFAAYSSGSATGNPLQRKTLRHRLSLKSDPFVVVFNAAGVSDSADSDAVCTEPAGNEAAADTLVITPTRIETGKRNASAACSSENITIR</sequence>
<organism evidence="2 3">
    <name type="scientific">Citrifermentans bemidjiense (strain ATCC BAA-1014 / DSM 16622 / JCM 12645 / Bem)</name>
    <name type="common">Geobacter bemidjiensis</name>
    <dbReference type="NCBI Taxonomy" id="404380"/>
    <lineage>
        <taxon>Bacteria</taxon>
        <taxon>Pseudomonadati</taxon>
        <taxon>Thermodesulfobacteriota</taxon>
        <taxon>Desulfuromonadia</taxon>
        <taxon>Geobacterales</taxon>
        <taxon>Geobacteraceae</taxon>
        <taxon>Citrifermentans</taxon>
    </lineage>
</organism>
<dbReference type="NCBIfam" id="TIGR02532">
    <property type="entry name" value="IV_pilin_GFxxxE"/>
    <property type="match status" value="1"/>
</dbReference>
<dbReference type="SUPFAM" id="SSF54523">
    <property type="entry name" value="Pili subunits"/>
    <property type="match status" value="1"/>
</dbReference>
<reference evidence="2 3" key="2">
    <citation type="journal article" date="2010" name="BMC Genomics">
        <title>The genome of Geobacter bemidjiensis, exemplar for the subsurface clade of Geobacter species that predominate in Fe(III)-reducing subsurface environments.</title>
        <authorList>
            <person name="Aklujkar M."/>
            <person name="Young N.D."/>
            <person name="Holmes D."/>
            <person name="Chavan M."/>
            <person name="Risso C."/>
            <person name="Kiss H.E."/>
            <person name="Han C.S."/>
            <person name="Land M.L."/>
            <person name="Lovley D.R."/>
        </authorList>
    </citation>
    <scope>NUCLEOTIDE SEQUENCE [LARGE SCALE GENOMIC DNA]</scope>
    <source>
        <strain evidence="3">ATCC BAA-1014 / DSM 16622 / JCM 12645 / Bem</strain>
    </source>
</reference>
<dbReference type="eggNOG" id="COG4970">
    <property type="taxonomic scope" value="Bacteria"/>
</dbReference>
<dbReference type="InterPro" id="IPR012902">
    <property type="entry name" value="N_methyl_site"/>
</dbReference>
<proteinExistence type="predicted"/>
<dbReference type="Proteomes" id="UP000008825">
    <property type="component" value="Chromosome"/>
</dbReference>
<dbReference type="AlphaFoldDB" id="B5EF47"/>
<feature type="transmembrane region" description="Helical" evidence="1">
    <location>
        <begin position="12"/>
        <end position="32"/>
    </location>
</feature>
<gene>
    <name evidence="2" type="primary">fimU-2</name>
    <name evidence="2" type="ordered locus">Gbem_2344</name>
</gene>